<evidence type="ECO:0000256" key="2">
    <source>
        <dbReference type="ARBA" id="ARBA00006613"/>
    </source>
</evidence>
<dbReference type="AlphaFoldDB" id="A0ABD0KHX3"/>
<accession>A0ABD0KHX3</accession>
<proteinExistence type="inferred from homology"/>
<keyword evidence="5 6" id="KW-0472">Membrane</keyword>
<evidence type="ECO:0000256" key="3">
    <source>
        <dbReference type="ARBA" id="ARBA00022448"/>
    </source>
</evidence>
<dbReference type="Gene3D" id="1.25.10.10">
    <property type="entry name" value="Leucine-rich Repeat Variant"/>
    <property type="match status" value="1"/>
</dbReference>
<dbReference type="InterPro" id="IPR016342">
    <property type="entry name" value="AP_complex_bsu_1_2_4"/>
</dbReference>
<dbReference type="GO" id="GO:0015031">
    <property type="term" value="P:protein transport"/>
    <property type="evidence" value="ECO:0007669"/>
    <property type="project" value="UniProtKB-KW"/>
</dbReference>
<dbReference type="InterPro" id="IPR002553">
    <property type="entry name" value="Clathrin/coatomer_adapt-like_N"/>
</dbReference>
<organism evidence="8 9">
    <name type="scientific">Batillaria attramentaria</name>
    <dbReference type="NCBI Taxonomy" id="370345"/>
    <lineage>
        <taxon>Eukaryota</taxon>
        <taxon>Metazoa</taxon>
        <taxon>Spiralia</taxon>
        <taxon>Lophotrochozoa</taxon>
        <taxon>Mollusca</taxon>
        <taxon>Gastropoda</taxon>
        <taxon>Caenogastropoda</taxon>
        <taxon>Sorbeoconcha</taxon>
        <taxon>Cerithioidea</taxon>
        <taxon>Batillariidae</taxon>
        <taxon>Batillaria</taxon>
    </lineage>
</organism>
<evidence type="ECO:0000256" key="6">
    <source>
        <dbReference type="PIRNR" id="PIRNR002291"/>
    </source>
</evidence>
<evidence type="ECO:0000256" key="1">
    <source>
        <dbReference type="ARBA" id="ARBA00004308"/>
    </source>
</evidence>
<gene>
    <name evidence="8" type="ORF">BaRGS_00022134</name>
</gene>
<evidence type="ECO:0000259" key="7">
    <source>
        <dbReference type="Pfam" id="PF01602"/>
    </source>
</evidence>
<dbReference type="PIRSF" id="PIRSF002291">
    <property type="entry name" value="AP_complex_beta"/>
    <property type="match status" value="1"/>
</dbReference>
<reference evidence="8 9" key="1">
    <citation type="journal article" date="2023" name="Sci. Data">
        <title>Genome assembly of the Korean intertidal mud-creeper Batillaria attramentaria.</title>
        <authorList>
            <person name="Patra A.K."/>
            <person name="Ho P.T."/>
            <person name="Jun S."/>
            <person name="Lee S.J."/>
            <person name="Kim Y."/>
            <person name="Won Y.J."/>
        </authorList>
    </citation>
    <scope>NUCLEOTIDE SEQUENCE [LARGE SCALE GENOMIC DNA]</scope>
    <source>
        <strain evidence="8">Wonlab-2016</strain>
    </source>
</reference>
<comment type="subcellular location">
    <subcellularLocation>
        <location evidence="1">Endomembrane system</location>
    </subcellularLocation>
</comment>
<comment type="caution">
    <text evidence="8">The sequence shown here is derived from an EMBL/GenBank/DDBJ whole genome shotgun (WGS) entry which is preliminary data.</text>
</comment>
<dbReference type="InterPro" id="IPR011989">
    <property type="entry name" value="ARM-like"/>
</dbReference>
<dbReference type="PANTHER" id="PTHR11134">
    <property type="entry name" value="ADAPTOR COMPLEX SUBUNIT BETA FAMILY MEMBER"/>
    <property type="match status" value="1"/>
</dbReference>
<comment type="similarity">
    <text evidence="2 6">Belongs to the adaptor complexes large subunit family.</text>
</comment>
<dbReference type="EMBL" id="JACVVK020000176">
    <property type="protein sequence ID" value="KAK7486609.1"/>
    <property type="molecule type" value="Genomic_DNA"/>
</dbReference>
<keyword evidence="4 6" id="KW-0653">Protein transport</keyword>
<dbReference type="Pfam" id="PF01602">
    <property type="entry name" value="Adaptin_N"/>
    <property type="match status" value="1"/>
</dbReference>
<evidence type="ECO:0000313" key="9">
    <source>
        <dbReference type="Proteomes" id="UP001519460"/>
    </source>
</evidence>
<dbReference type="InterPro" id="IPR016024">
    <property type="entry name" value="ARM-type_fold"/>
</dbReference>
<dbReference type="InterPro" id="IPR026739">
    <property type="entry name" value="AP_beta"/>
</dbReference>
<name>A0ABD0KHX3_9CAEN</name>
<dbReference type="SUPFAM" id="SSF48371">
    <property type="entry name" value="ARM repeat"/>
    <property type="match status" value="1"/>
</dbReference>
<evidence type="ECO:0000313" key="8">
    <source>
        <dbReference type="EMBL" id="KAK7486609.1"/>
    </source>
</evidence>
<keyword evidence="9" id="KW-1185">Reference proteome</keyword>
<evidence type="ECO:0000256" key="4">
    <source>
        <dbReference type="ARBA" id="ARBA00022927"/>
    </source>
</evidence>
<dbReference type="GO" id="GO:0012505">
    <property type="term" value="C:endomembrane system"/>
    <property type="evidence" value="ECO:0007669"/>
    <property type="project" value="UniProtKB-SubCell"/>
</dbReference>
<evidence type="ECO:0000256" key="5">
    <source>
        <dbReference type="ARBA" id="ARBA00023136"/>
    </source>
</evidence>
<feature type="domain" description="Clathrin/coatomer adaptor adaptin-like N-terminal" evidence="7">
    <location>
        <begin position="23"/>
        <end position="525"/>
    </location>
</feature>
<keyword evidence="3 6" id="KW-0813">Transport</keyword>
<sequence length="548" mass="60076">MAKVVRRNVALLAKQLHDPEIMGDYFQQRGLLAKVLSFASQGEDMSLVLPSMVKLLAHPDLCVKKVAGEVLTQHSAGNAEMVLLAINTLVQDAADSNPMVRGLALRTLSALQQESVTEHVERAVSAGLSDSSAYVRRAAVLACVRLCCTSPSSVQDSGFIDRLYGMIRDTDPVVVVNCLSALEEILSEEGGIVINKNMSHYLLSKLHSYPTWVQIQVLDILKKYHPGNEDELFDILNVVDGCLENNSPTVVTTAIQLFMGLLENLPHLQTEIFKRAKPTVISHLGSGNAELSCALIDIVSRASGEAVSQFSDSCQSFFCRNKDPYYLKSKKIALLPRLVTEDNGDAILEELSLYCVDHSSPVVSLQAIRAVGLLQQKQESLADACKEKLNGFYHSTSPHILSNILQVLQDLDIQDDSFWESFTTRVCSNHHMVSDSSGKSALLYLLGKHGHNSMDAYMVLEEYADDFSEQKDQGVKIQLLTAACKMFVKHPAECQNLLGGLFETAMDDTDLEVRSRSQFLYSLLASGIGVARSVLFSDGGGGDRFSVI</sequence>
<dbReference type="Proteomes" id="UP001519460">
    <property type="component" value="Unassembled WGS sequence"/>
</dbReference>
<protein>
    <recommendedName>
        <fullName evidence="6">AP complex subunit beta</fullName>
    </recommendedName>
</protein>